<reference evidence="2" key="1">
    <citation type="journal article" date="2022" name="Mol. Ecol. Resour.">
        <title>The genomes of chicory, endive, great burdock and yacon provide insights into Asteraceae palaeo-polyploidization history and plant inulin production.</title>
        <authorList>
            <person name="Fan W."/>
            <person name="Wang S."/>
            <person name="Wang H."/>
            <person name="Wang A."/>
            <person name="Jiang F."/>
            <person name="Liu H."/>
            <person name="Zhao H."/>
            <person name="Xu D."/>
            <person name="Zhang Y."/>
        </authorList>
    </citation>
    <scope>NUCLEOTIDE SEQUENCE [LARGE SCALE GENOMIC DNA]</scope>
    <source>
        <strain evidence="2">cv. Yunnan</strain>
    </source>
</reference>
<name>A0ACB9IT90_9ASTR</name>
<dbReference type="Proteomes" id="UP001056120">
    <property type="component" value="Linkage Group LG07"/>
</dbReference>
<reference evidence="1 2" key="2">
    <citation type="journal article" date="2022" name="Mol. Ecol. Resour.">
        <title>The genomes of chicory, endive, great burdock and yacon provide insights into Asteraceae paleo-polyploidization history and plant inulin production.</title>
        <authorList>
            <person name="Fan W."/>
            <person name="Wang S."/>
            <person name="Wang H."/>
            <person name="Wang A."/>
            <person name="Jiang F."/>
            <person name="Liu H."/>
            <person name="Zhao H."/>
            <person name="Xu D."/>
            <person name="Zhang Y."/>
        </authorList>
    </citation>
    <scope>NUCLEOTIDE SEQUENCE [LARGE SCALE GENOMIC DNA]</scope>
    <source>
        <strain evidence="2">cv. Yunnan</strain>
        <tissue evidence="1">Leaves</tissue>
    </source>
</reference>
<comment type="caution">
    <text evidence="1">The sequence shown here is derived from an EMBL/GenBank/DDBJ whole genome shotgun (WGS) entry which is preliminary data.</text>
</comment>
<proteinExistence type="predicted"/>
<evidence type="ECO:0000313" key="2">
    <source>
        <dbReference type="Proteomes" id="UP001056120"/>
    </source>
</evidence>
<evidence type="ECO:0000313" key="1">
    <source>
        <dbReference type="EMBL" id="KAI3810723.1"/>
    </source>
</evidence>
<keyword evidence="2" id="KW-1185">Reference proteome</keyword>
<dbReference type="EMBL" id="CM042024">
    <property type="protein sequence ID" value="KAI3810723.1"/>
    <property type="molecule type" value="Genomic_DNA"/>
</dbReference>
<accession>A0ACB9IT90</accession>
<protein>
    <submittedName>
        <fullName evidence="1">Uncharacterized protein</fullName>
    </submittedName>
</protein>
<gene>
    <name evidence="1" type="ORF">L1987_20345</name>
</gene>
<organism evidence="1 2">
    <name type="scientific">Smallanthus sonchifolius</name>
    <dbReference type="NCBI Taxonomy" id="185202"/>
    <lineage>
        <taxon>Eukaryota</taxon>
        <taxon>Viridiplantae</taxon>
        <taxon>Streptophyta</taxon>
        <taxon>Embryophyta</taxon>
        <taxon>Tracheophyta</taxon>
        <taxon>Spermatophyta</taxon>
        <taxon>Magnoliopsida</taxon>
        <taxon>eudicotyledons</taxon>
        <taxon>Gunneridae</taxon>
        <taxon>Pentapetalae</taxon>
        <taxon>asterids</taxon>
        <taxon>campanulids</taxon>
        <taxon>Asterales</taxon>
        <taxon>Asteraceae</taxon>
        <taxon>Asteroideae</taxon>
        <taxon>Heliantheae alliance</taxon>
        <taxon>Millerieae</taxon>
        <taxon>Smallanthus</taxon>
    </lineage>
</organism>
<sequence length="376" mass="43009">MTNTKVIGVVTIEEGALNTFEPLKESCGSLGTTELERITRVEVLEGALEWVGTTTTISSMSTISGSVSLGELGHKLCKDSININVVIGLVSTAGRHSTDLHNTRKDIHEVSTCYDDDDREIGKEVMWLREDPCVLVKYARAFGPAPWLSAQASGDRKSLVRVAEKHPTHIYLDEEVPKPISKLDEEQKKAYDREKKALGSITMSLTRELFHSFRGYDTSKDLWKALQKRFEGNSDIKKSKRDLLRKQYECFNFMENESLDDLISRFYHLQTELKAFELKYPDEEMVEKFLDALPPKFEMRAREDLRYRTLPCMMGRLPLQNLRALELPSLLDTPMKKTTQMGVVVMLVMHPDLGWELIINTPQEILQQRLQLTILQ</sequence>